<evidence type="ECO:0000256" key="2">
    <source>
        <dbReference type="ARBA" id="ARBA00023125"/>
    </source>
</evidence>
<dbReference type="InterPro" id="IPR019885">
    <property type="entry name" value="Tscrpt_reg_HTH_AsnC-type_CS"/>
</dbReference>
<dbReference type="Gene3D" id="1.10.10.10">
    <property type="entry name" value="Winged helix-like DNA-binding domain superfamily/Winged helix DNA-binding domain"/>
    <property type="match status" value="1"/>
</dbReference>
<dbReference type="EMBL" id="FTMK01000003">
    <property type="protein sequence ID" value="SIQ08174.1"/>
    <property type="molecule type" value="Genomic_DNA"/>
</dbReference>
<evidence type="ECO:0000259" key="4">
    <source>
        <dbReference type="PROSITE" id="PS50956"/>
    </source>
</evidence>
<dbReference type="EMBL" id="QFCQ01000004">
    <property type="protein sequence ID" value="RDW14667.1"/>
    <property type="molecule type" value="Genomic_DNA"/>
</dbReference>
<evidence type="ECO:0000256" key="1">
    <source>
        <dbReference type="ARBA" id="ARBA00023015"/>
    </source>
</evidence>
<dbReference type="GO" id="GO:0006355">
    <property type="term" value="P:regulation of DNA-templated transcription"/>
    <property type="evidence" value="ECO:0007669"/>
    <property type="project" value="UniProtKB-ARBA"/>
</dbReference>
<dbReference type="SMART" id="SM00344">
    <property type="entry name" value="HTH_ASNC"/>
    <property type="match status" value="1"/>
</dbReference>
<dbReference type="FunFam" id="1.10.10.10:FF:000186">
    <property type="entry name" value="AsnC family transcriptional regulator"/>
    <property type="match status" value="1"/>
</dbReference>
<feature type="domain" description="HTH asnC-type" evidence="4">
    <location>
        <begin position="3"/>
        <end position="65"/>
    </location>
</feature>
<dbReference type="AlphaFoldDB" id="A0A1N6PUY9"/>
<gene>
    <name evidence="5" type="ORF">DIE28_01320</name>
    <name evidence="6" type="ORF">SAMN05421641_103179</name>
</gene>
<evidence type="ECO:0000313" key="6">
    <source>
        <dbReference type="EMBL" id="SIQ08174.1"/>
    </source>
</evidence>
<keyword evidence="1" id="KW-0805">Transcription regulation</keyword>
<dbReference type="Pfam" id="PF01037">
    <property type="entry name" value="AsnC_trans_reg"/>
    <property type="match status" value="1"/>
</dbReference>
<dbReference type="GO" id="GO:0005829">
    <property type="term" value="C:cytosol"/>
    <property type="evidence" value="ECO:0007669"/>
    <property type="project" value="TreeGrafter"/>
</dbReference>
<dbReference type="InterPro" id="IPR019888">
    <property type="entry name" value="Tscrpt_reg_AsnC-like"/>
</dbReference>
<dbReference type="Gene3D" id="3.30.70.920">
    <property type="match status" value="1"/>
</dbReference>
<dbReference type="RefSeq" id="WP_115754329.1">
    <property type="nucleotide sequence ID" value="NZ_FTMK01000003.1"/>
</dbReference>
<evidence type="ECO:0000256" key="3">
    <source>
        <dbReference type="ARBA" id="ARBA00023163"/>
    </source>
</evidence>
<dbReference type="PANTHER" id="PTHR30154">
    <property type="entry name" value="LEUCINE-RESPONSIVE REGULATORY PROTEIN"/>
    <property type="match status" value="1"/>
</dbReference>
<dbReference type="SUPFAM" id="SSF54909">
    <property type="entry name" value="Dimeric alpha+beta barrel"/>
    <property type="match status" value="1"/>
</dbReference>
<dbReference type="SUPFAM" id="SSF46785">
    <property type="entry name" value="Winged helix' DNA-binding domain"/>
    <property type="match status" value="1"/>
</dbReference>
<dbReference type="PROSITE" id="PS00519">
    <property type="entry name" value="HTH_ASNC_1"/>
    <property type="match status" value="1"/>
</dbReference>
<dbReference type="PROSITE" id="PS50956">
    <property type="entry name" value="HTH_ASNC_2"/>
    <property type="match status" value="1"/>
</dbReference>
<keyword evidence="3" id="KW-0804">Transcription</keyword>
<evidence type="ECO:0000313" key="5">
    <source>
        <dbReference type="EMBL" id="RDW14667.1"/>
    </source>
</evidence>
<dbReference type="GO" id="GO:0043200">
    <property type="term" value="P:response to amino acid"/>
    <property type="evidence" value="ECO:0007669"/>
    <property type="project" value="TreeGrafter"/>
</dbReference>
<protein>
    <submittedName>
        <fullName evidence="5 6">Transcriptional regulator</fullName>
    </submittedName>
</protein>
<dbReference type="OrthoDB" id="8085200at2"/>
<dbReference type="InterPro" id="IPR011991">
    <property type="entry name" value="ArsR-like_HTH"/>
</dbReference>
<dbReference type="InterPro" id="IPR036390">
    <property type="entry name" value="WH_DNA-bd_sf"/>
</dbReference>
<dbReference type="InterPro" id="IPR036388">
    <property type="entry name" value="WH-like_DNA-bd_sf"/>
</dbReference>
<dbReference type="CDD" id="cd00090">
    <property type="entry name" value="HTH_ARSR"/>
    <property type="match status" value="1"/>
</dbReference>
<keyword evidence="7" id="KW-1185">Reference proteome</keyword>
<reference evidence="5 7" key="2">
    <citation type="submission" date="2018-05" db="EMBL/GenBank/DDBJ databases">
        <title>Whole genome sequencing of Paracoccus thiocyanatus SST.</title>
        <authorList>
            <person name="Ghosh W."/>
            <person name="Rameez M.J."/>
            <person name="Roy C."/>
        </authorList>
    </citation>
    <scope>NUCLEOTIDE SEQUENCE [LARGE SCALE GENOMIC DNA]</scope>
    <source>
        <strain evidence="5 7">SST</strain>
    </source>
</reference>
<dbReference type="Pfam" id="PF13412">
    <property type="entry name" value="HTH_24"/>
    <property type="match status" value="1"/>
</dbReference>
<dbReference type="Proteomes" id="UP000323956">
    <property type="component" value="Unassembled WGS sequence"/>
</dbReference>
<dbReference type="PANTHER" id="PTHR30154:SF46">
    <property type="entry name" value="TRANSCRIPTIONAL REGULATORY PROTEIN"/>
    <property type="match status" value="1"/>
</dbReference>
<name>A0A1N6PUY9_9RHOB</name>
<organism evidence="6 8">
    <name type="scientific">Paracoccus thiocyanatus</name>
    <dbReference type="NCBI Taxonomy" id="34006"/>
    <lineage>
        <taxon>Bacteria</taxon>
        <taxon>Pseudomonadati</taxon>
        <taxon>Pseudomonadota</taxon>
        <taxon>Alphaproteobacteria</taxon>
        <taxon>Rhodobacterales</taxon>
        <taxon>Paracoccaceae</taxon>
        <taxon>Paracoccus</taxon>
    </lineage>
</organism>
<accession>A0A1N6PUY9</accession>
<keyword evidence="2" id="KW-0238">DNA-binding</keyword>
<dbReference type="InterPro" id="IPR000485">
    <property type="entry name" value="AsnC-type_HTH_dom"/>
</dbReference>
<reference evidence="6 8" key="1">
    <citation type="submission" date="2017-01" db="EMBL/GenBank/DDBJ databases">
        <authorList>
            <person name="Varghese N."/>
            <person name="Submissions S."/>
        </authorList>
    </citation>
    <scope>NUCLEOTIDE SEQUENCE [LARGE SCALE GENOMIC DNA]</scope>
    <source>
        <strain evidence="6 8">ATCC 700171</strain>
    </source>
</reference>
<sequence length="148" mass="16640">MVLDEIDRRILEALRRNARASHVELAAQVGLSASACARRIRILEHEGVIRGYTTIRDVSAAKARRPVFIQVKLATPNAESMRKFENAARKCEEVRECFLMTGEADYLLRIEIDGLDDFESVHAEVLSRLPGVSGMLSSFTIRSVFSYL</sequence>
<evidence type="ECO:0000313" key="7">
    <source>
        <dbReference type="Proteomes" id="UP000256679"/>
    </source>
</evidence>
<proteinExistence type="predicted"/>
<dbReference type="InterPro" id="IPR011008">
    <property type="entry name" value="Dimeric_a/b-barrel"/>
</dbReference>
<dbReference type="PRINTS" id="PR00033">
    <property type="entry name" value="HTHASNC"/>
</dbReference>
<evidence type="ECO:0000313" key="8">
    <source>
        <dbReference type="Proteomes" id="UP000323956"/>
    </source>
</evidence>
<dbReference type="InterPro" id="IPR019887">
    <property type="entry name" value="Tscrpt_reg_AsnC/Lrp_C"/>
</dbReference>
<dbReference type="GO" id="GO:0043565">
    <property type="term" value="F:sequence-specific DNA binding"/>
    <property type="evidence" value="ECO:0007669"/>
    <property type="project" value="InterPro"/>
</dbReference>
<dbReference type="Proteomes" id="UP000256679">
    <property type="component" value="Unassembled WGS sequence"/>
</dbReference>